<accession>A0A1I4LMA9</accession>
<proteinExistence type="predicted"/>
<sequence length="202" mass="22207">MSKVILDISMSLDGFIAGLNDNQKQPLGEGGDVIQNWLFSGDQLSRYNDFFKLSATNKEVFDGPVPMTGAMVVGRRTFDIVNGWGGSHPIQGVPIFIVTHEAPERYLEENTNFTFVTSGVENAIHQAKQAANGKNVSVGTASIAQQCIRAELLDEMHLHVAPILMGKGIRLFDQIGTEQIKLESQDVTDGTNVTHLKYKLLY</sequence>
<evidence type="ECO:0000313" key="2">
    <source>
        <dbReference type="EMBL" id="SFL92105.1"/>
    </source>
</evidence>
<dbReference type="InterPro" id="IPR024072">
    <property type="entry name" value="DHFR-like_dom_sf"/>
</dbReference>
<dbReference type="PANTHER" id="PTHR38011">
    <property type="entry name" value="DIHYDROFOLATE REDUCTASE FAMILY PROTEIN (AFU_ORTHOLOGUE AFUA_8G06820)"/>
    <property type="match status" value="1"/>
</dbReference>
<dbReference type="SUPFAM" id="SSF53597">
    <property type="entry name" value="Dihydrofolate reductase-like"/>
    <property type="match status" value="1"/>
</dbReference>
<reference evidence="3" key="1">
    <citation type="submission" date="2016-10" db="EMBL/GenBank/DDBJ databases">
        <authorList>
            <person name="Varghese N."/>
            <person name="Submissions S."/>
        </authorList>
    </citation>
    <scope>NUCLEOTIDE SEQUENCE [LARGE SCALE GENOMIC DNA]</scope>
    <source>
        <strain evidence="3">CGMCC 1.4250</strain>
    </source>
</reference>
<organism evidence="2 3">
    <name type="scientific">Gracilibacillus orientalis</name>
    <dbReference type="NCBI Taxonomy" id="334253"/>
    <lineage>
        <taxon>Bacteria</taxon>
        <taxon>Bacillati</taxon>
        <taxon>Bacillota</taxon>
        <taxon>Bacilli</taxon>
        <taxon>Bacillales</taxon>
        <taxon>Bacillaceae</taxon>
        <taxon>Gracilibacillus</taxon>
    </lineage>
</organism>
<dbReference type="InterPro" id="IPR050765">
    <property type="entry name" value="Riboflavin_Biosynth_HTPR"/>
</dbReference>
<dbReference type="Gene3D" id="3.40.430.10">
    <property type="entry name" value="Dihydrofolate Reductase, subunit A"/>
    <property type="match status" value="1"/>
</dbReference>
<protein>
    <submittedName>
        <fullName evidence="2">Dihydrofolate reductase</fullName>
    </submittedName>
</protein>
<dbReference type="Pfam" id="PF01872">
    <property type="entry name" value="RibD_C"/>
    <property type="match status" value="1"/>
</dbReference>
<dbReference type="AlphaFoldDB" id="A0A1I4LMA9"/>
<dbReference type="InterPro" id="IPR002734">
    <property type="entry name" value="RibDG_C"/>
</dbReference>
<dbReference type="RefSeq" id="WP_091483667.1">
    <property type="nucleotide sequence ID" value="NZ_FOTR01000005.1"/>
</dbReference>
<evidence type="ECO:0000259" key="1">
    <source>
        <dbReference type="Pfam" id="PF01872"/>
    </source>
</evidence>
<keyword evidence="3" id="KW-1185">Reference proteome</keyword>
<dbReference type="EMBL" id="FOTR01000005">
    <property type="protein sequence ID" value="SFL92105.1"/>
    <property type="molecule type" value="Genomic_DNA"/>
</dbReference>
<dbReference type="STRING" id="334253.SAMN04487943_10599"/>
<dbReference type="GO" id="GO:0009231">
    <property type="term" value="P:riboflavin biosynthetic process"/>
    <property type="evidence" value="ECO:0007669"/>
    <property type="project" value="InterPro"/>
</dbReference>
<feature type="domain" description="Bacterial bifunctional deaminase-reductase C-terminal" evidence="1">
    <location>
        <begin position="3"/>
        <end position="194"/>
    </location>
</feature>
<evidence type="ECO:0000313" key="3">
    <source>
        <dbReference type="Proteomes" id="UP000198565"/>
    </source>
</evidence>
<dbReference type="Proteomes" id="UP000198565">
    <property type="component" value="Unassembled WGS sequence"/>
</dbReference>
<dbReference type="PANTHER" id="PTHR38011:SF12">
    <property type="entry name" value="BIFUNCTIONAL DEAMINASE-REDUCTASE DOMAIN PROTEIN"/>
    <property type="match status" value="1"/>
</dbReference>
<dbReference type="GO" id="GO:0008703">
    <property type="term" value="F:5-amino-6-(5-phosphoribosylamino)uracil reductase activity"/>
    <property type="evidence" value="ECO:0007669"/>
    <property type="project" value="InterPro"/>
</dbReference>
<dbReference type="OrthoDB" id="195113at2"/>
<name>A0A1I4LMA9_9BACI</name>
<gene>
    <name evidence="2" type="ORF">SAMN04487943_10599</name>
</gene>